<dbReference type="PANTHER" id="PTHR34308">
    <property type="entry name" value="COBALAMIN BIOSYNTHESIS PROTEIN CBIB"/>
    <property type="match status" value="1"/>
</dbReference>
<comment type="caution">
    <text evidence="10">The sequence shown here is derived from an EMBL/GenBank/DDBJ whole genome shotgun (WGS) entry which is preliminary data.</text>
</comment>
<dbReference type="NCBIfam" id="NF002276">
    <property type="entry name" value="PRK01209.1-4"/>
    <property type="match status" value="1"/>
</dbReference>
<dbReference type="GO" id="GO:0005886">
    <property type="term" value="C:plasma membrane"/>
    <property type="evidence" value="ECO:0007669"/>
    <property type="project" value="UniProtKB-SubCell"/>
</dbReference>
<dbReference type="EMBL" id="BJZQ01000001">
    <property type="protein sequence ID" value="GEO87981.1"/>
    <property type="molecule type" value="Genomic_DNA"/>
</dbReference>
<evidence type="ECO:0000256" key="7">
    <source>
        <dbReference type="ARBA" id="ARBA00022989"/>
    </source>
</evidence>
<keyword evidence="5 9" id="KW-0169">Cobalamin biosynthesis</keyword>
<keyword evidence="8 9" id="KW-0472">Membrane</keyword>
<name>A0A512HRA5_9ACTN</name>
<dbReference type="GO" id="GO:0048472">
    <property type="term" value="F:threonine-phosphate decarboxylase activity"/>
    <property type="evidence" value="ECO:0007669"/>
    <property type="project" value="InterPro"/>
</dbReference>
<dbReference type="NCBIfam" id="TIGR00380">
    <property type="entry name" value="cobal_cbiB"/>
    <property type="match status" value="1"/>
</dbReference>
<dbReference type="GO" id="GO:0009236">
    <property type="term" value="P:cobalamin biosynthetic process"/>
    <property type="evidence" value="ECO:0007669"/>
    <property type="project" value="UniProtKB-UniRule"/>
</dbReference>
<dbReference type="InterPro" id="IPR004485">
    <property type="entry name" value="Cobalamin_biosynth_CobD/CbiB"/>
</dbReference>
<dbReference type="HAMAP" id="MF_00024">
    <property type="entry name" value="CobD_CbiB"/>
    <property type="match status" value="1"/>
</dbReference>
<protein>
    <recommendedName>
        <fullName evidence="9">Cobalamin biosynthesis protein CobD</fullName>
    </recommendedName>
</protein>
<proteinExistence type="inferred from homology"/>
<keyword evidence="6 9" id="KW-0812">Transmembrane</keyword>
<feature type="transmembrane region" description="Helical" evidence="9">
    <location>
        <begin position="289"/>
        <end position="308"/>
    </location>
</feature>
<comment type="similarity">
    <text evidence="3 9">Belongs to the CobD/CbiB family.</text>
</comment>
<accession>A0A512HRA5</accession>
<keyword evidence="11" id="KW-1185">Reference proteome</keyword>
<evidence type="ECO:0000256" key="2">
    <source>
        <dbReference type="ARBA" id="ARBA00004953"/>
    </source>
</evidence>
<evidence type="ECO:0000313" key="11">
    <source>
        <dbReference type="Proteomes" id="UP000321769"/>
    </source>
</evidence>
<evidence type="ECO:0000313" key="10">
    <source>
        <dbReference type="EMBL" id="GEO87981.1"/>
    </source>
</evidence>
<comment type="caution">
    <text evidence="9">Lacks conserved residue(s) required for the propagation of feature annotation.</text>
</comment>
<comment type="pathway">
    <text evidence="2 9">Cofactor biosynthesis; adenosylcobalamin biosynthesis.</text>
</comment>
<reference evidence="10 11" key="1">
    <citation type="submission" date="2019-07" db="EMBL/GenBank/DDBJ databases">
        <title>Whole genome shotgun sequence of Aeromicrobium flavum NBRC 107625.</title>
        <authorList>
            <person name="Hosoyama A."/>
            <person name="Uohara A."/>
            <person name="Ohji S."/>
            <person name="Ichikawa N."/>
        </authorList>
    </citation>
    <scope>NUCLEOTIDE SEQUENCE [LARGE SCALE GENOMIC DNA]</scope>
    <source>
        <strain evidence="10 11">NBRC 107625</strain>
    </source>
</reference>
<evidence type="ECO:0000256" key="8">
    <source>
        <dbReference type="ARBA" id="ARBA00023136"/>
    </source>
</evidence>
<evidence type="ECO:0000256" key="6">
    <source>
        <dbReference type="ARBA" id="ARBA00022692"/>
    </source>
</evidence>
<evidence type="ECO:0000256" key="3">
    <source>
        <dbReference type="ARBA" id="ARBA00006263"/>
    </source>
</evidence>
<evidence type="ECO:0000256" key="1">
    <source>
        <dbReference type="ARBA" id="ARBA00004651"/>
    </source>
</evidence>
<dbReference type="AlphaFoldDB" id="A0A512HRA5"/>
<dbReference type="GO" id="GO:0015420">
    <property type="term" value="F:ABC-type vitamin B12 transporter activity"/>
    <property type="evidence" value="ECO:0007669"/>
    <property type="project" value="UniProtKB-UniRule"/>
</dbReference>
<comment type="function">
    <text evidence="9">Converts cobyric acid to cobinamide by the addition of aminopropanol on the F carboxylic group.</text>
</comment>
<dbReference type="Pfam" id="PF03186">
    <property type="entry name" value="CobD_Cbib"/>
    <property type="match status" value="1"/>
</dbReference>
<keyword evidence="4 9" id="KW-1003">Cell membrane</keyword>
<evidence type="ECO:0000256" key="5">
    <source>
        <dbReference type="ARBA" id="ARBA00022573"/>
    </source>
</evidence>
<dbReference type="Proteomes" id="UP000321769">
    <property type="component" value="Unassembled WGS sequence"/>
</dbReference>
<dbReference type="UniPathway" id="UPA00148"/>
<gene>
    <name evidence="9 10" type="primary">cobD</name>
    <name evidence="10" type="ORF">AFL01nite_03080</name>
</gene>
<evidence type="ECO:0000256" key="4">
    <source>
        <dbReference type="ARBA" id="ARBA00022475"/>
    </source>
</evidence>
<comment type="subcellular location">
    <subcellularLocation>
        <location evidence="1 9">Cell membrane</location>
        <topology evidence="1 9">Multi-pass membrane protein</topology>
    </subcellularLocation>
</comment>
<keyword evidence="7 9" id="KW-1133">Transmembrane helix</keyword>
<dbReference type="PANTHER" id="PTHR34308:SF1">
    <property type="entry name" value="COBALAMIN BIOSYNTHESIS PROTEIN CBIB"/>
    <property type="match status" value="1"/>
</dbReference>
<dbReference type="OrthoDB" id="9811967at2"/>
<evidence type="ECO:0000256" key="9">
    <source>
        <dbReference type="HAMAP-Rule" id="MF_00024"/>
    </source>
</evidence>
<organism evidence="10 11">
    <name type="scientific">Aeromicrobium flavum</name>
    <dbReference type="NCBI Taxonomy" id="416568"/>
    <lineage>
        <taxon>Bacteria</taxon>
        <taxon>Bacillati</taxon>
        <taxon>Actinomycetota</taxon>
        <taxon>Actinomycetes</taxon>
        <taxon>Propionibacteriales</taxon>
        <taxon>Nocardioidaceae</taxon>
        <taxon>Aeromicrobium</taxon>
    </lineage>
</organism>
<sequence length="319" mass="33470">MTVSRAVGIAVGFALDRAVGDPARFHPVAGLGRYAAAVERVTHRDQRGAGMVHHAVVVGPLVAVAMIAERTCRRPWRRVVLTAAATWAVVGGRSLVREGETIAAQLERDDLPAARQQVTHLVGRDPSGLDGRGVARAAVESLAENTSDAVVAPLLWGAALGVPGLVGYRAINTLDAMVGHRSPRYERFGWTSARIDDVANLVPSRASAALATVLAPIVGGLPRDAARTWRRDAKRHPSPNAGPVEAAFAGALGITLGGVNDYAGRIEDRARMGDGPAPAVSDLPRATRLATAVAWAAAGLSVLIALAPRHGRRPRRGRH</sequence>